<proteinExistence type="inferred from homology"/>
<dbReference type="InterPro" id="IPR029058">
    <property type="entry name" value="AB_hydrolase_fold"/>
</dbReference>
<evidence type="ECO:0000256" key="1">
    <source>
        <dbReference type="ARBA" id="ARBA00001070"/>
    </source>
</evidence>
<dbReference type="InterPro" id="IPR023302">
    <property type="entry name" value="Pept_S9A_N"/>
</dbReference>
<evidence type="ECO:0000256" key="6">
    <source>
        <dbReference type="ARBA" id="ARBA00022825"/>
    </source>
</evidence>
<evidence type="ECO:0000259" key="8">
    <source>
        <dbReference type="Pfam" id="PF00326"/>
    </source>
</evidence>
<accession>A0A543DZ90</accession>
<dbReference type="Gene3D" id="3.40.50.1820">
    <property type="entry name" value="alpha/beta hydrolase"/>
    <property type="match status" value="1"/>
</dbReference>
<dbReference type="PANTHER" id="PTHR42881:SF2">
    <property type="entry name" value="PROLYL ENDOPEPTIDASE"/>
    <property type="match status" value="1"/>
</dbReference>
<evidence type="ECO:0000256" key="4">
    <source>
        <dbReference type="ARBA" id="ARBA00022670"/>
    </source>
</evidence>
<dbReference type="AlphaFoldDB" id="A0A543DZ90"/>
<dbReference type="InterPro" id="IPR002470">
    <property type="entry name" value="Peptidase_S9A"/>
</dbReference>
<feature type="domain" description="Peptidase S9 prolyl oligopeptidase catalytic" evidence="8">
    <location>
        <begin position="514"/>
        <end position="723"/>
    </location>
</feature>
<dbReference type="EC" id="3.4.21.26" evidence="3"/>
<keyword evidence="6" id="KW-0720">Serine protease</keyword>
<evidence type="ECO:0000313" key="10">
    <source>
        <dbReference type="EMBL" id="TQM14660.1"/>
    </source>
</evidence>
<keyword evidence="11" id="KW-1185">Reference proteome</keyword>
<dbReference type="Gene3D" id="2.130.10.120">
    <property type="entry name" value="Prolyl oligopeptidase, N-terminal domain"/>
    <property type="match status" value="1"/>
</dbReference>
<dbReference type="InterPro" id="IPR001375">
    <property type="entry name" value="Peptidase_S9_cat"/>
</dbReference>
<evidence type="ECO:0000256" key="3">
    <source>
        <dbReference type="ARBA" id="ARBA00011897"/>
    </source>
</evidence>
<dbReference type="GO" id="GO:0070012">
    <property type="term" value="F:oligopeptidase activity"/>
    <property type="evidence" value="ECO:0007669"/>
    <property type="project" value="TreeGrafter"/>
</dbReference>
<dbReference type="GO" id="GO:0006508">
    <property type="term" value="P:proteolysis"/>
    <property type="evidence" value="ECO:0007669"/>
    <property type="project" value="UniProtKB-KW"/>
</dbReference>
<reference evidence="10 11" key="1">
    <citation type="submission" date="2019-06" db="EMBL/GenBank/DDBJ databases">
        <title>Sequencing the genomes of 1000 actinobacteria strains.</title>
        <authorList>
            <person name="Klenk H.-P."/>
        </authorList>
    </citation>
    <scope>NUCLEOTIDE SEQUENCE [LARGE SCALE GENOMIC DNA]</scope>
    <source>
        <strain evidence="10 11">DSM 45301</strain>
    </source>
</reference>
<dbReference type="InterPro" id="IPR051167">
    <property type="entry name" value="Prolyl_oligopep/macrocyclase"/>
</dbReference>
<comment type="catalytic activity">
    <reaction evidence="1">
        <text>Hydrolysis of Pro-|-Xaa &gt;&gt; Ala-|-Xaa in oligopeptides.</text>
        <dbReference type="EC" id="3.4.21.26"/>
    </reaction>
</comment>
<dbReference type="GO" id="GO:0004252">
    <property type="term" value="F:serine-type endopeptidase activity"/>
    <property type="evidence" value="ECO:0007669"/>
    <property type="project" value="UniProtKB-EC"/>
</dbReference>
<dbReference type="PROSITE" id="PS00708">
    <property type="entry name" value="PRO_ENDOPEP_SER"/>
    <property type="match status" value="1"/>
</dbReference>
<dbReference type="Pfam" id="PF02897">
    <property type="entry name" value="Peptidase_S9_N"/>
    <property type="match status" value="1"/>
</dbReference>
<dbReference type="SUPFAM" id="SSF50993">
    <property type="entry name" value="Peptidase/esterase 'gauge' domain"/>
    <property type="match status" value="1"/>
</dbReference>
<dbReference type="PRINTS" id="PR00862">
    <property type="entry name" value="PROLIGOPTASE"/>
</dbReference>
<evidence type="ECO:0000256" key="5">
    <source>
        <dbReference type="ARBA" id="ARBA00022801"/>
    </source>
</evidence>
<feature type="compositionally biased region" description="Low complexity" evidence="7">
    <location>
        <begin position="8"/>
        <end position="24"/>
    </location>
</feature>
<dbReference type="EMBL" id="VFPA01000001">
    <property type="protein sequence ID" value="TQM14660.1"/>
    <property type="molecule type" value="Genomic_DNA"/>
</dbReference>
<protein>
    <recommendedName>
        <fullName evidence="3">prolyl oligopeptidase</fullName>
        <ecNumber evidence="3">3.4.21.26</ecNumber>
    </recommendedName>
</protein>
<evidence type="ECO:0000256" key="7">
    <source>
        <dbReference type="SAM" id="MobiDB-lite"/>
    </source>
</evidence>
<name>A0A543DZ90_9PSEU</name>
<dbReference type="InterPro" id="IPR002471">
    <property type="entry name" value="Pept_S9_AS"/>
</dbReference>
<feature type="region of interest" description="Disordered" evidence="7">
    <location>
        <begin position="1"/>
        <end position="31"/>
    </location>
</feature>
<dbReference type="SUPFAM" id="SSF53474">
    <property type="entry name" value="alpha/beta-Hydrolases"/>
    <property type="match status" value="1"/>
</dbReference>
<comment type="caution">
    <text evidence="10">The sequence shown here is derived from an EMBL/GenBank/DDBJ whole genome shotgun (WGS) entry which is preliminary data.</text>
</comment>
<evidence type="ECO:0000259" key="9">
    <source>
        <dbReference type="Pfam" id="PF02897"/>
    </source>
</evidence>
<dbReference type="GO" id="GO:0005829">
    <property type="term" value="C:cytosol"/>
    <property type="evidence" value="ECO:0007669"/>
    <property type="project" value="TreeGrafter"/>
</dbReference>
<gene>
    <name evidence="10" type="ORF">FB558_1429</name>
</gene>
<evidence type="ECO:0000313" key="11">
    <source>
        <dbReference type="Proteomes" id="UP000315677"/>
    </source>
</evidence>
<keyword evidence="5" id="KW-0378">Hydrolase</keyword>
<organism evidence="10 11">
    <name type="scientific">Pseudonocardia kunmingensis</name>
    <dbReference type="NCBI Taxonomy" id="630975"/>
    <lineage>
        <taxon>Bacteria</taxon>
        <taxon>Bacillati</taxon>
        <taxon>Actinomycetota</taxon>
        <taxon>Actinomycetes</taxon>
        <taxon>Pseudonocardiales</taxon>
        <taxon>Pseudonocardiaceae</taxon>
        <taxon>Pseudonocardia</taxon>
    </lineage>
</organism>
<dbReference type="PANTHER" id="PTHR42881">
    <property type="entry name" value="PROLYL ENDOPEPTIDASE"/>
    <property type="match status" value="1"/>
</dbReference>
<comment type="similarity">
    <text evidence="2">Belongs to the peptidase S9A family.</text>
</comment>
<feature type="domain" description="Peptidase S9A N-terminal" evidence="9">
    <location>
        <begin position="44"/>
        <end position="447"/>
    </location>
</feature>
<dbReference type="Pfam" id="PF00326">
    <property type="entry name" value="Peptidase_S9"/>
    <property type="match status" value="1"/>
</dbReference>
<dbReference type="Proteomes" id="UP000315677">
    <property type="component" value="Unassembled WGS sequence"/>
</dbReference>
<evidence type="ECO:0000256" key="2">
    <source>
        <dbReference type="ARBA" id="ARBA00005228"/>
    </source>
</evidence>
<keyword evidence="4" id="KW-0645">Protease</keyword>
<sequence length="727" mass="78412">MAADRRSSAGVAGPARAATTTGPGDVTSARVDAPYPDALRLDLVEDLHGHRVADPYRWLEDADDPRTREWSAAQDAVTGAHLERLPGRDGLAATLTALLSAGSVSAPLWRAGRRFATRREPGQEHAVLLVREPDGAERVLLDPVALDPSGLTTLDAWVPDLEGRRLAYQLSSGGDEHSVLHVLDVSTGHDVEAPIDRCRYSDVSWLPGGEEFVYVRMVDEDEAPPGQQAFHRRIWRHRVGTPADTDELVDGPGLYDEHTYYGVQVSRDGGWLVVTGNVGTARRDSVWIAELGGTDVKLAPVLTQADDVQCHAWVERDGRLYLHTTDGAPRWRLAVTDPRTPEREHWRELVAEDPGSVLQAVRRLEAPDGTVLLALARARHAVAEVALHDAADGTPRGTVPLPGTGSLIGFSVADRDTPAEAGRLWLGWTDLVTPPEVHRFDLATGETLREEAAPGAVDLPTVRSEQREFTSADGTTVRMFVLSPPDARGARPALVTGYGGFGISREPAYTASALAWVAAGGVYALVSLRGGGEEGEEWHLAGNRAHKQNVFDDLHAAAEALIDAGDTAADRLAIMGGSNGGLLVGAALTQRPDLYRAVVCSAPLLDMVRYEEFSLGRTWNDEYGTAADPDELGWLLSYSPYHHVRDGVAYPAVLFTVFDSDTRVDPLHARKMCAALQHATTGDPRTHPVLIRRETDVGHGARSVSRTVALAADQLSFLAAHTGLELS</sequence>